<dbReference type="Proteomes" id="UP000693970">
    <property type="component" value="Unassembled WGS sequence"/>
</dbReference>
<dbReference type="AlphaFoldDB" id="A0A9K3PRY3"/>
<organism evidence="4 5">
    <name type="scientific">Nitzschia inconspicua</name>
    <dbReference type="NCBI Taxonomy" id="303405"/>
    <lineage>
        <taxon>Eukaryota</taxon>
        <taxon>Sar</taxon>
        <taxon>Stramenopiles</taxon>
        <taxon>Ochrophyta</taxon>
        <taxon>Bacillariophyta</taxon>
        <taxon>Bacillariophyceae</taxon>
        <taxon>Bacillariophycidae</taxon>
        <taxon>Bacillariales</taxon>
        <taxon>Bacillariaceae</taxon>
        <taxon>Nitzschia</taxon>
    </lineage>
</organism>
<dbReference type="PANTHER" id="PTHR48004:SF59">
    <property type="entry name" value="LEUCINE-RICH REPEAT-CONTAINING N-TERMINAL PLANT-TYPE DOMAIN-CONTAINING PROTEIN"/>
    <property type="match status" value="1"/>
</dbReference>
<evidence type="ECO:0000256" key="2">
    <source>
        <dbReference type="ARBA" id="ARBA00022737"/>
    </source>
</evidence>
<keyword evidence="3" id="KW-0812">Transmembrane</keyword>
<keyword evidence="1" id="KW-0433">Leucine-rich repeat</keyword>
<reference evidence="4" key="2">
    <citation type="submission" date="2021-04" db="EMBL/GenBank/DDBJ databases">
        <authorList>
            <person name="Podell S."/>
        </authorList>
    </citation>
    <scope>NUCLEOTIDE SEQUENCE</scope>
    <source>
        <strain evidence="4">Hildebrandi</strain>
    </source>
</reference>
<dbReference type="OrthoDB" id="39747at2759"/>
<evidence type="ECO:0000256" key="1">
    <source>
        <dbReference type="ARBA" id="ARBA00022614"/>
    </source>
</evidence>
<proteinExistence type="predicted"/>
<dbReference type="Pfam" id="PF13855">
    <property type="entry name" value="LRR_8"/>
    <property type="match status" value="1"/>
</dbReference>
<evidence type="ECO:0000313" key="4">
    <source>
        <dbReference type="EMBL" id="KAG7357118.1"/>
    </source>
</evidence>
<protein>
    <submittedName>
        <fullName evidence="4">RHS repeat-associated core domain containing protein</fullName>
    </submittedName>
</protein>
<dbReference type="Pfam" id="PF00560">
    <property type="entry name" value="LRR_1"/>
    <property type="match status" value="2"/>
</dbReference>
<dbReference type="PANTHER" id="PTHR48004">
    <property type="entry name" value="OS01G0149700 PROTEIN"/>
    <property type="match status" value="1"/>
</dbReference>
<keyword evidence="3" id="KW-1133">Transmembrane helix</keyword>
<gene>
    <name evidence="4" type="ORF">IV203_001806</name>
</gene>
<dbReference type="EMBL" id="JAGRRH010000015">
    <property type="protein sequence ID" value="KAG7357118.1"/>
    <property type="molecule type" value="Genomic_DNA"/>
</dbReference>
<dbReference type="InterPro" id="IPR001611">
    <property type="entry name" value="Leu-rich_rpt"/>
</dbReference>
<accession>A0A9K3PRY3</accession>
<keyword evidence="3" id="KW-0472">Membrane</keyword>
<sequence length="464" mass="50790">MDAADYLSRSSRNLRSSVETFTDEVEGELEKYSVCGVHLTRKVTVPICACLVIVAIVLGVTLGTKTGAPPPGAADVYTEDHRYWSLGETIESSVGSEIFEEGTSENRALHWLAEEDPRQLPVTSTMEDILERFVLTNFYFATNGPAWKKQFDFLSEKDVCDWNDGGKGGVQDSGVFCIDGKVRKLNFNENGLSGTIPEDIGLLSNTREFRVEGNAIEGTIPKSFGLMRELLGLNLHNNKIHGIFPQSLATLKQLEVAKFSNNHLEGLDGIGIWKQLPNLQVIHLFNNTLTGRLGDWGDISQLQILNIANNQITGTIPPNFGVDKELQRVDLGNNLIKGSIPPEFFSALSTISFLNLGNNELTGTVPPTVSDMTLLKQLYLNDNPMYGNLPESISTMTNLNVLDISATQIDTVLESVLCSQNKVWQTLRADCLKVGSSASCATECCQPDGYCCDMTGQTACEVPP</sequence>
<evidence type="ECO:0000313" key="5">
    <source>
        <dbReference type="Proteomes" id="UP000693970"/>
    </source>
</evidence>
<keyword evidence="2" id="KW-0677">Repeat</keyword>
<name>A0A9K3PRY3_9STRA</name>
<keyword evidence="5" id="KW-1185">Reference proteome</keyword>
<dbReference type="FunFam" id="3.80.10.10:FF:000041">
    <property type="entry name" value="LRR receptor-like serine/threonine-protein kinase ERECTA"/>
    <property type="match status" value="1"/>
</dbReference>
<comment type="caution">
    <text evidence="4">The sequence shown here is derived from an EMBL/GenBank/DDBJ whole genome shotgun (WGS) entry which is preliminary data.</text>
</comment>
<reference evidence="4" key="1">
    <citation type="journal article" date="2021" name="Sci. Rep.">
        <title>Diploid genomic architecture of Nitzschia inconspicua, an elite biomass production diatom.</title>
        <authorList>
            <person name="Oliver A."/>
            <person name="Podell S."/>
            <person name="Pinowska A."/>
            <person name="Traller J.C."/>
            <person name="Smith S.R."/>
            <person name="McClure R."/>
            <person name="Beliaev A."/>
            <person name="Bohutskyi P."/>
            <person name="Hill E.A."/>
            <person name="Rabines A."/>
            <person name="Zheng H."/>
            <person name="Allen L.Z."/>
            <person name="Kuo A."/>
            <person name="Grigoriev I.V."/>
            <person name="Allen A.E."/>
            <person name="Hazlebeck D."/>
            <person name="Allen E.E."/>
        </authorList>
    </citation>
    <scope>NUCLEOTIDE SEQUENCE</scope>
    <source>
        <strain evidence="4">Hildebrandi</strain>
    </source>
</reference>
<feature type="transmembrane region" description="Helical" evidence="3">
    <location>
        <begin position="43"/>
        <end position="62"/>
    </location>
</feature>
<dbReference type="InterPro" id="IPR052941">
    <property type="entry name" value="StomDev_PlantInt_Reg"/>
</dbReference>
<evidence type="ECO:0000256" key="3">
    <source>
        <dbReference type="SAM" id="Phobius"/>
    </source>
</evidence>